<dbReference type="Proteomes" id="UP001165960">
    <property type="component" value="Unassembled WGS sequence"/>
</dbReference>
<evidence type="ECO:0000313" key="1">
    <source>
        <dbReference type="EMBL" id="KAJ9061666.1"/>
    </source>
</evidence>
<organism evidence="1 2">
    <name type="scientific">Entomophthora muscae</name>
    <dbReference type="NCBI Taxonomy" id="34485"/>
    <lineage>
        <taxon>Eukaryota</taxon>
        <taxon>Fungi</taxon>
        <taxon>Fungi incertae sedis</taxon>
        <taxon>Zoopagomycota</taxon>
        <taxon>Entomophthoromycotina</taxon>
        <taxon>Entomophthoromycetes</taxon>
        <taxon>Entomophthorales</taxon>
        <taxon>Entomophthoraceae</taxon>
        <taxon>Entomophthora</taxon>
    </lineage>
</organism>
<sequence length="515" mass="55668">MDEAQFKGLVVVILNGGCNTGRSMALGYAERGAKVVVHGPKHVVDITVEEIRTLGQKATAASHDQPMEAALGKYGRIDIVAVVTQPGPKNENFDEAMERMVNKTYKSAMDGHGYLAKEGLGTVLIVVDDESEGVAYTTARMSLMGVCKSLADESKGIKCNCVMTVGKRAEENAALAALALSAPSWNQSGCIVEVSNALAQQLLHDEDVAYTYSDSLPCVDSVLKTCLPQPILSVMKDKVAIVTGAGAGLGLMVARRLVALGARVVAYESNMMLRDVPELEAVQPNLKRRRSWVETILLKSEPKEKPKEERHVYINSMDEEEMVKTCISKFGHVDILINCSSVPTIPRRQDLVPFYFEMAIHHHIKASYRMSQHVWPFMSKQKSGHIVNMIPMDKVRACVLSLGMSGLSQALADKGEEANIHVNCAISSATSLNPNQVAVALPILLASSACPFQGATLDASSNEVTILDIMPSNPVDFEEVYTVKQLIGDLDCTTLVPPSPAFAPTLACNVISLQS</sequence>
<dbReference type="EMBL" id="QTSX02005050">
    <property type="protein sequence ID" value="KAJ9061666.1"/>
    <property type="molecule type" value="Genomic_DNA"/>
</dbReference>
<protein>
    <submittedName>
        <fullName evidence="1">Bifunctional hydroxyacyl-CoA dehydrogenase/enoyl-CoA hydratase fox2</fullName>
    </submittedName>
</protein>
<proteinExistence type="predicted"/>
<name>A0ACC2SH25_9FUNG</name>
<keyword evidence="2" id="KW-1185">Reference proteome</keyword>
<reference evidence="1" key="1">
    <citation type="submission" date="2022-04" db="EMBL/GenBank/DDBJ databases">
        <title>Genome of the entomopathogenic fungus Entomophthora muscae.</title>
        <authorList>
            <person name="Elya C."/>
            <person name="Lovett B.R."/>
            <person name="Lee E."/>
            <person name="Macias A.M."/>
            <person name="Hajek A.E."/>
            <person name="De Bivort B.L."/>
            <person name="Kasson M.T."/>
            <person name="De Fine Licht H.H."/>
            <person name="Stajich J.E."/>
        </authorList>
    </citation>
    <scope>NUCLEOTIDE SEQUENCE</scope>
    <source>
        <strain evidence="1">Berkeley</strain>
    </source>
</reference>
<evidence type="ECO:0000313" key="2">
    <source>
        <dbReference type="Proteomes" id="UP001165960"/>
    </source>
</evidence>
<gene>
    <name evidence="1" type="primary">FOX2_3</name>
    <name evidence="1" type="ORF">DSO57_1018354</name>
</gene>
<accession>A0ACC2SH25</accession>
<comment type="caution">
    <text evidence="1">The sequence shown here is derived from an EMBL/GenBank/DDBJ whole genome shotgun (WGS) entry which is preliminary data.</text>
</comment>